<dbReference type="SFLD" id="SFLDG01065">
    <property type="entry name" value="anaerobic_coproporphyrinogen-I"/>
    <property type="match status" value="1"/>
</dbReference>
<keyword evidence="6 14" id="KW-0963">Cytoplasm</keyword>
<gene>
    <name evidence="18" type="ORF">DFR50_1504</name>
</gene>
<keyword evidence="11 14" id="KW-0411">Iron-sulfur</keyword>
<keyword evidence="5 14" id="KW-0004">4Fe-4S</keyword>
<dbReference type="InterPro" id="IPR034505">
    <property type="entry name" value="Coproporphyrinogen-III_oxidase"/>
</dbReference>
<dbReference type="InterPro" id="IPR013785">
    <property type="entry name" value="Aldolase_TIM"/>
</dbReference>
<dbReference type="GO" id="GO:0046872">
    <property type="term" value="F:metal ion binding"/>
    <property type="evidence" value="ECO:0007669"/>
    <property type="project" value="UniProtKB-KW"/>
</dbReference>
<evidence type="ECO:0000256" key="12">
    <source>
        <dbReference type="ARBA" id="ARBA00023244"/>
    </source>
</evidence>
<protein>
    <recommendedName>
        <fullName evidence="14">Coproporphyrinogen-III oxidase</fullName>
        <ecNumber evidence="14">1.3.98.3</ecNumber>
    </recommendedName>
</protein>
<dbReference type="SUPFAM" id="SSF102114">
    <property type="entry name" value="Radical SAM enzymes"/>
    <property type="match status" value="1"/>
</dbReference>
<dbReference type="PROSITE" id="PS51918">
    <property type="entry name" value="RADICAL_SAM"/>
    <property type="match status" value="1"/>
</dbReference>
<dbReference type="GO" id="GO:0006782">
    <property type="term" value="P:protoporphyrinogen IX biosynthetic process"/>
    <property type="evidence" value="ECO:0007669"/>
    <property type="project" value="UniProtKB-UniPathway"/>
</dbReference>
<dbReference type="Proteomes" id="UP000253529">
    <property type="component" value="Unassembled WGS sequence"/>
</dbReference>
<dbReference type="PANTHER" id="PTHR13932:SF6">
    <property type="entry name" value="OXYGEN-INDEPENDENT COPROPORPHYRINOGEN III OXIDASE"/>
    <property type="match status" value="1"/>
</dbReference>
<dbReference type="GO" id="GO:0051989">
    <property type="term" value="F:coproporphyrinogen dehydrogenase activity"/>
    <property type="evidence" value="ECO:0007669"/>
    <property type="project" value="UniProtKB-EC"/>
</dbReference>
<dbReference type="PIRSF" id="PIRSF000167">
    <property type="entry name" value="HemN"/>
    <property type="match status" value="1"/>
</dbReference>
<keyword evidence="8 14" id="KW-0479">Metal-binding</keyword>
<proteinExistence type="inferred from homology"/>
<evidence type="ECO:0000256" key="13">
    <source>
        <dbReference type="ARBA" id="ARBA00048321"/>
    </source>
</evidence>
<dbReference type="OrthoDB" id="9808022at2"/>
<dbReference type="AlphaFoldDB" id="A0A366EJV2"/>
<evidence type="ECO:0000313" key="19">
    <source>
        <dbReference type="Proteomes" id="UP000253529"/>
    </source>
</evidence>
<evidence type="ECO:0000256" key="8">
    <source>
        <dbReference type="ARBA" id="ARBA00022723"/>
    </source>
</evidence>
<evidence type="ECO:0000256" key="1">
    <source>
        <dbReference type="ARBA" id="ARBA00004496"/>
    </source>
</evidence>
<reference evidence="18 19" key="1">
    <citation type="submission" date="2018-06" db="EMBL/GenBank/DDBJ databases">
        <title>Genomic Encyclopedia of Type Strains, Phase IV (KMG-IV): sequencing the most valuable type-strain genomes for metagenomic binning, comparative biology and taxonomic classification.</title>
        <authorList>
            <person name="Goeker M."/>
        </authorList>
    </citation>
    <scope>NUCLEOTIDE SEQUENCE [LARGE SCALE GENOMIC DNA]</scope>
    <source>
        <strain evidence="18 19">DSM 24875</strain>
    </source>
</reference>
<evidence type="ECO:0000256" key="15">
    <source>
        <dbReference type="PIRSR" id="PIRSR000167-1"/>
    </source>
</evidence>
<sequence length="466" mass="50667">MTATTDAPVAAALDVERLIARYDGRVPRYTSYPTAPHFTPAVGPSVYARWLKDLPEETPLSIYLHVPFCDRLCLYCGCNTSVVRLESSHRHYADMLLSEIDAVADLIGRRAAVSHVHWGGGTATSLPGDCLVAVMDRLKRRFAFRDDAEIAIELDPTSLPDDRRDALGPMGVTRISLGVQDLEPAVQRAIGRMQSYEETEACAETARSLGVGSLNLDLIYGLPLQTEAGVAETARRALDLKADRVAVFGYAHVPWMKKHQALIPDEQLPGPAERYAQLNAIHRVLVEEGGYVAIGLDHYALPSDEMAKSAAARRLKRSFQGYTTDAAPALIGFGASSIGSLPQGYVQNAPTAAAYIKEIEAGRLATVRGVAVNPDDRLRRDLIERVMCDLEVDVEAVAAEHGADPAPLTQVAAEGLEKFIEDGLASWDGRRIVVSESGRPFVRSVAALFDVYLAQTTDKPRHSRAV</sequence>
<dbReference type="GO" id="GO:0005737">
    <property type="term" value="C:cytoplasm"/>
    <property type="evidence" value="ECO:0007669"/>
    <property type="project" value="UniProtKB-SubCell"/>
</dbReference>
<comment type="pathway">
    <text evidence="2 14">Porphyrin-containing compound metabolism; protoporphyrin-IX biosynthesis; protoporphyrinogen-IX from coproporphyrinogen-III (AdoMet route): step 1/1.</text>
</comment>
<feature type="binding site" evidence="15">
    <location>
        <position position="63"/>
    </location>
    <ligand>
        <name>S-adenosyl-L-methionine</name>
        <dbReference type="ChEBI" id="CHEBI:59789"/>
        <label>1</label>
    </ligand>
</feature>
<feature type="binding site" evidence="16">
    <location>
        <position position="73"/>
    </location>
    <ligand>
        <name>[4Fe-4S] cluster</name>
        <dbReference type="ChEBI" id="CHEBI:49883"/>
        <note>4Fe-4S-S-AdoMet</note>
    </ligand>
</feature>
<keyword evidence="19" id="KW-1185">Reference proteome</keyword>
<comment type="similarity">
    <text evidence="3 14">Belongs to the anaerobic coproporphyrinogen-III oxidase family.</text>
</comment>
<evidence type="ECO:0000256" key="16">
    <source>
        <dbReference type="PIRSR" id="PIRSR000167-2"/>
    </source>
</evidence>
<dbReference type="SFLD" id="SFLDS00029">
    <property type="entry name" value="Radical_SAM"/>
    <property type="match status" value="1"/>
</dbReference>
<dbReference type="SMART" id="SM00729">
    <property type="entry name" value="Elp3"/>
    <property type="match status" value="1"/>
</dbReference>
<feature type="binding site" evidence="15">
    <location>
        <position position="153"/>
    </location>
    <ligand>
        <name>S-adenosyl-L-methionine</name>
        <dbReference type="ChEBI" id="CHEBI:59789"/>
        <label>1</label>
    </ligand>
</feature>
<dbReference type="Pfam" id="PF06969">
    <property type="entry name" value="HemN_C"/>
    <property type="match status" value="1"/>
</dbReference>
<evidence type="ECO:0000256" key="4">
    <source>
        <dbReference type="ARBA" id="ARBA00011245"/>
    </source>
</evidence>
<keyword evidence="10 14" id="KW-0408">Iron</keyword>
<feature type="binding site" evidence="15">
    <location>
        <position position="192"/>
    </location>
    <ligand>
        <name>S-adenosyl-L-methionine</name>
        <dbReference type="ChEBI" id="CHEBI:59789"/>
        <label>2</label>
    </ligand>
</feature>
<dbReference type="NCBIfam" id="TIGR00538">
    <property type="entry name" value="hemN"/>
    <property type="match status" value="1"/>
</dbReference>
<dbReference type="RefSeq" id="WP_113893273.1">
    <property type="nucleotide sequence ID" value="NZ_QNRK01000050.1"/>
</dbReference>
<evidence type="ECO:0000256" key="2">
    <source>
        <dbReference type="ARBA" id="ARBA00004785"/>
    </source>
</evidence>
<evidence type="ECO:0000256" key="5">
    <source>
        <dbReference type="ARBA" id="ARBA00022485"/>
    </source>
</evidence>
<dbReference type="CDD" id="cd01335">
    <property type="entry name" value="Radical_SAM"/>
    <property type="match status" value="1"/>
</dbReference>
<evidence type="ECO:0000256" key="10">
    <source>
        <dbReference type="ARBA" id="ARBA00023004"/>
    </source>
</evidence>
<dbReference type="EC" id="1.3.98.3" evidence="14"/>
<comment type="caution">
    <text evidence="18">The sequence shown here is derived from an EMBL/GenBank/DDBJ whole genome shotgun (WGS) entry which is preliminary data.</text>
</comment>
<dbReference type="UniPathway" id="UPA00251">
    <property type="reaction ID" value="UER00323"/>
</dbReference>
<dbReference type="EMBL" id="QNRK01000050">
    <property type="protein sequence ID" value="RBP02671.1"/>
    <property type="molecule type" value="Genomic_DNA"/>
</dbReference>
<dbReference type="GO" id="GO:0004109">
    <property type="term" value="F:coproporphyrinogen oxidase activity"/>
    <property type="evidence" value="ECO:0007669"/>
    <property type="project" value="InterPro"/>
</dbReference>
<feature type="binding site" evidence="15">
    <location>
        <position position="180"/>
    </location>
    <ligand>
        <name>S-adenosyl-L-methionine</name>
        <dbReference type="ChEBI" id="CHEBI:59789"/>
        <label>2</label>
    </ligand>
</feature>
<comment type="subcellular location">
    <subcellularLocation>
        <location evidence="1 14">Cytoplasm</location>
    </subcellularLocation>
</comment>
<evidence type="ECO:0000313" key="18">
    <source>
        <dbReference type="EMBL" id="RBP02671.1"/>
    </source>
</evidence>
<feature type="binding site" evidence="15">
    <location>
        <position position="251"/>
    </location>
    <ligand>
        <name>S-adenosyl-L-methionine</name>
        <dbReference type="ChEBI" id="CHEBI:59789"/>
        <label>2</label>
    </ligand>
</feature>
<keyword evidence="7 14" id="KW-0949">S-adenosyl-L-methionine</keyword>
<feature type="binding site" evidence="15">
    <location>
        <position position="120"/>
    </location>
    <ligand>
        <name>S-adenosyl-L-methionine</name>
        <dbReference type="ChEBI" id="CHEBI:59789"/>
        <label>1</label>
    </ligand>
</feature>
<evidence type="ECO:0000256" key="7">
    <source>
        <dbReference type="ARBA" id="ARBA00022691"/>
    </source>
</evidence>
<evidence type="ECO:0000259" key="17">
    <source>
        <dbReference type="PROSITE" id="PS51918"/>
    </source>
</evidence>
<comment type="cofactor">
    <cofactor evidence="14 16">
        <name>[4Fe-4S] cluster</name>
        <dbReference type="ChEBI" id="CHEBI:49883"/>
    </cofactor>
    <text evidence="14 16">Binds 1 [4Fe-4S] cluster. The cluster is coordinated with 3 cysteines and an exchangeable S-adenosyl-L-methionine.</text>
</comment>
<feature type="binding site" evidence="15">
    <location>
        <position position="217"/>
    </location>
    <ligand>
        <name>S-adenosyl-L-methionine</name>
        <dbReference type="ChEBI" id="CHEBI:59789"/>
        <label>2</label>
    </ligand>
</feature>
<dbReference type="Gene3D" id="3.20.20.70">
    <property type="entry name" value="Aldolase class I"/>
    <property type="match status" value="1"/>
</dbReference>
<keyword evidence="9 14" id="KW-0560">Oxidoreductase</keyword>
<dbReference type="InterPro" id="IPR006638">
    <property type="entry name" value="Elp3/MiaA/NifB-like_rSAM"/>
</dbReference>
<organism evidence="18 19">
    <name type="scientific">Roseiarcus fermentans</name>
    <dbReference type="NCBI Taxonomy" id="1473586"/>
    <lineage>
        <taxon>Bacteria</taxon>
        <taxon>Pseudomonadati</taxon>
        <taxon>Pseudomonadota</taxon>
        <taxon>Alphaproteobacteria</taxon>
        <taxon>Hyphomicrobiales</taxon>
        <taxon>Roseiarcaceae</taxon>
        <taxon>Roseiarcus</taxon>
    </lineage>
</organism>
<feature type="binding site" evidence="16">
    <location>
        <position position="69"/>
    </location>
    <ligand>
        <name>[4Fe-4S] cluster</name>
        <dbReference type="ChEBI" id="CHEBI:49883"/>
        <note>4Fe-4S-S-AdoMet</note>
    </ligand>
</feature>
<feature type="binding site" evidence="15">
    <location>
        <begin position="75"/>
        <end position="77"/>
    </location>
    <ligand>
        <name>S-adenosyl-L-methionine</name>
        <dbReference type="ChEBI" id="CHEBI:59789"/>
        <label>2</label>
    </ligand>
</feature>
<evidence type="ECO:0000256" key="9">
    <source>
        <dbReference type="ARBA" id="ARBA00023002"/>
    </source>
</evidence>
<name>A0A366EJV2_9HYPH</name>
<dbReference type="GO" id="GO:0051539">
    <property type="term" value="F:4 iron, 4 sulfur cluster binding"/>
    <property type="evidence" value="ECO:0007669"/>
    <property type="project" value="UniProtKB-KW"/>
</dbReference>
<dbReference type="Pfam" id="PF04055">
    <property type="entry name" value="Radical_SAM"/>
    <property type="match status" value="1"/>
</dbReference>
<evidence type="ECO:0000256" key="11">
    <source>
        <dbReference type="ARBA" id="ARBA00023014"/>
    </source>
</evidence>
<dbReference type="InterPro" id="IPR058240">
    <property type="entry name" value="rSAM_sf"/>
</dbReference>
<dbReference type="InterPro" id="IPR010723">
    <property type="entry name" value="HemN_C"/>
</dbReference>
<feature type="binding site" evidence="15">
    <location>
        <begin position="121"/>
        <end position="122"/>
    </location>
    <ligand>
        <name>S-adenosyl-L-methionine</name>
        <dbReference type="ChEBI" id="CHEBI:59789"/>
        <label>2</label>
    </ligand>
</feature>
<evidence type="ECO:0000256" key="6">
    <source>
        <dbReference type="ARBA" id="ARBA00022490"/>
    </source>
</evidence>
<dbReference type="PANTHER" id="PTHR13932">
    <property type="entry name" value="COPROPORPHYRINIGEN III OXIDASE"/>
    <property type="match status" value="1"/>
</dbReference>
<dbReference type="InterPro" id="IPR004558">
    <property type="entry name" value="Coprogen_oxidase_HemN"/>
</dbReference>
<feature type="binding site" evidence="16">
    <location>
        <position position="76"/>
    </location>
    <ligand>
        <name>[4Fe-4S] cluster</name>
        <dbReference type="ChEBI" id="CHEBI:49883"/>
        <note>4Fe-4S-S-AdoMet</note>
    </ligand>
</feature>
<evidence type="ECO:0000256" key="14">
    <source>
        <dbReference type="PIRNR" id="PIRNR000167"/>
    </source>
</evidence>
<dbReference type="Gene3D" id="1.10.10.920">
    <property type="match status" value="1"/>
</dbReference>
<keyword evidence="12 14" id="KW-0627">Porphyrin biosynthesis</keyword>
<feature type="domain" description="Radical SAM core" evidence="17">
    <location>
        <begin position="54"/>
        <end position="288"/>
    </location>
</feature>
<evidence type="ECO:0000256" key="3">
    <source>
        <dbReference type="ARBA" id="ARBA00005493"/>
    </source>
</evidence>
<comment type="catalytic activity">
    <reaction evidence="13 14">
        <text>coproporphyrinogen III + 2 S-adenosyl-L-methionine = protoporphyrinogen IX + 2 5'-deoxyadenosine + 2 L-methionine + 2 CO2</text>
        <dbReference type="Rhea" id="RHEA:15425"/>
        <dbReference type="ChEBI" id="CHEBI:16526"/>
        <dbReference type="ChEBI" id="CHEBI:17319"/>
        <dbReference type="ChEBI" id="CHEBI:57307"/>
        <dbReference type="ChEBI" id="CHEBI:57309"/>
        <dbReference type="ChEBI" id="CHEBI:57844"/>
        <dbReference type="ChEBI" id="CHEBI:59789"/>
        <dbReference type="EC" id="1.3.98.3"/>
    </reaction>
</comment>
<comment type="subunit">
    <text evidence="4">Monomer.</text>
</comment>
<dbReference type="InterPro" id="IPR007197">
    <property type="entry name" value="rSAM"/>
</dbReference>
<accession>A0A366EJV2</accession>
<feature type="binding site" evidence="15">
    <location>
        <position position="338"/>
    </location>
    <ligand>
        <name>S-adenosyl-L-methionine</name>
        <dbReference type="ChEBI" id="CHEBI:59789"/>
        <label>1</label>
    </ligand>
</feature>